<evidence type="ECO:0000256" key="6">
    <source>
        <dbReference type="ARBA" id="ARBA00022989"/>
    </source>
</evidence>
<organism evidence="11 12">
    <name type="scientific">Candidatus Methylocalor cossyra</name>
    <dbReference type="NCBI Taxonomy" id="3108543"/>
    <lineage>
        <taxon>Bacteria</taxon>
        <taxon>Pseudomonadati</taxon>
        <taxon>Pseudomonadota</taxon>
        <taxon>Gammaproteobacteria</taxon>
        <taxon>Methylococcales</taxon>
        <taxon>Methylococcaceae</taxon>
        <taxon>Candidatus Methylocalor</taxon>
    </lineage>
</organism>
<proteinExistence type="inferred from homology"/>
<evidence type="ECO:0000256" key="5">
    <source>
        <dbReference type="ARBA" id="ARBA00022692"/>
    </source>
</evidence>
<keyword evidence="3" id="KW-0813">Transport</keyword>
<comment type="similarity">
    <text evidence="2">Belongs to the major facilitator superfamily. EmrB family.</text>
</comment>
<accession>A0ABM9NLZ9</accession>
<evidence type="ECO:0000256" key="1">
    <source>
        <dbReference type="ARBA" id="ARBA00004651"/>
    </source>
</evidence>
<feature type="transmembrane region" description="Helical" evidence="9">
    <location>
        <begin position="165"/>
        <end position="184"/>
    </location>
</feature>
<feature type="transmembrane region" description="Helical" evidence="9">
    <location>
        <begin position="133"/>
        <end position="153"/>
    </location>
</feature>
<keyword evidence="5 9" id="KW-0812">Transmembrane</keyword>
<protein>
    <submittedName>
        <fullName evidence="11">DHA2 family multidrug resistance protein</fullName>
    </submittedName>
</protein>
<feature type="transmembrane region" description="Helical" evidence="9">
    <location>
        <begin position="259"/>
        <end position="280"/>
    </location>
</feature>
<keyword evidence="12" id="KW-1185">Reference proteome</keyword>
<feature type="compositionally biased region" description="Pro residues" evidence="8">
    <location>
        <begin position="19"/>
        <end position="29"/>
    </location>
</feature>
<feature type="transmembrane region" description="Helical" evidence="9">
    <location>
        <begin position="228"/>
        <end position="247"/>
    </location>
</feature>
<feature type="transmembrane region" description="Helical" evidence="9">
    <location>
        <begin position="196"/>
        <end position="216"/>
    </location>
</feature>
<feature type="transmembrane region" description="Helical" evidence="9">
    <location>
        <begin position="360"/>
        <end position="379"/>
    </location>
</feature>
<comment type="subcellular location">
    <subcellularLocation>
        <location evidence="1">Cell membrane</location>
        <topology evidence="1">Multi-pass membrane protein</topology>
    </subcellularLocation>
</comment>
<dbReference type="Pfam" id="PF07690">
    <property type="entry name" value="MFS_1"/>
    <property type="match status" value="1"/>
</dbReference>
<evidence type="ECO:0000313" key="11">
    <source>
        <dbReference type="EMBL" id="CAL1241667.1"/>
    </source>
</evidence>
<dbReference type="Gene3D" id="1.20.1250.20">
    <property type="entry name" value="MFS general substrate transporter like domains"/>
    <property type="match status" value="1"/>
</dbReference>
<sequence length="552" mass="59485">MSAVPDRPAARRPRRLAPAPRPRSAPPGPGWRGRAGIRFVLLHLGLMLGHLLVLFNSGAFASLTLHASGDLGVAPSHGTSLTTYYFVGLALALPTAGWLSGRFGERRLFVLAMLGVALGSGLCALAEELAPFVAGRILQGFCGGAALPVSQSLLMREYPVEERPFALSLWSIAALSPFTLGPVAGGWLADRYGWRALFYLNPPLALLSAGLALTLLVEHRPAHRPGQFDGIGFALLALALFCLQTVLNRGQDEDWYHSPRLIALAGIGLAALLAFLVWAWGERYPLVDLRLFARRNFAIGTLALSLGFLLMYGLLSLLLVRLQSVAGYTALWAGASLVPLALLAKPAAVVLHRLVQRYDARLLASVDLGLFAVFCLWTSGYDFFGRLGWFTGLLGSQVLEGLCLGCLFVPLTALFLSDLPPRRQIQAAELSGLLRVMAGAVGSSSLGVLWEHRLAFHQNRLTETLNRYDPAVREAVAVLRAQGLDPLPATAQLAQWARQHAAILSLDDAFRWAGYGFLGLAALVWLARPSGRPPRGPAATRQTALEDLVEEP</sequence>
<feature type="domain" description="Major facilitator superfamily (MFS) profile" evidence="10">
    <location>
        <begin position="42"/>
        <end position="532"/>
    </location>
</feature>
<evidence type="ECO:0000259" key="10">
    <source>
        <dbReference type="PROSITE" id="PS50850"/>
    </source>
</evidence>
<dbReference type="NCBIfam" id="TIGR00711">
    <property type="entry name" value="efflux_EmrB"/>
    <property type="match status" value="1"/>
</dbReference>
<feature type="transmembrane region" description="Helical" evidence="9">
    <location>
        <begin position="301"/>
        <end position="320"/>
    </location>
</feature>
<reference evidence="11 12" key="1">
    <citation type="submission" date="2024-04" db="EMBL/GenBank/DDBJ databases">
        <authorList>
            <person name="Cremers G."/>
        </authorList>
    </citation>
    <scope>NUCLEOTIDE SEQUENCE [LARGE SCALE GENOMIC DNA]</scope>
    <source>
        <strain evidence="11">MeCH1-AG</strain>
    </source>
</reference>
<feature type="transmembrane region" description="Helical" evidence="9">
    <location>
        <begin position="326"/>
        <end position="348"/>
    </location>
</feature>
<evidence type="ECO:0000313" key="12">
    <source>
        <dbReference type="Proteomes" id="UP001497493"/>
    </source>
</evidence>
<feature type="transmembrane region" description="Helical" evidence="9">
    <location>
        <begin position="399"/>
        <end position="420"/>
    </location>
</feature>
<feature type="region of interest" description="Disordered" evidence="8">
    <location>
        <begin position="1"/>
        <end position="29"/>
    </location>
</feature>
<dbReference type="RefSeq" id="WP_348758169.1">
    <property type="nucleotide sequence ID" value="NZ_OZ026884.1"/>
</dbReference>
<dbReference type="Proteomes" id="UP001497493">
    <property type="component" value="Chromosome"/>
</dbReference>
<evidence type="ECO:0000256" key="9">
    <source>
        <dbReference type="SAM" id="Phobius"/>
    </source>
</evidence>
<dbReference type="EMBL" id="OZ026884">
    <property type="protein sequence ID" value="CAL1241667.1"/>
    <property type="molecule type" value="Genomic_DNA"/>
</dbReference>
<evidence type="ECO:0000256" key="2">
    <source>
        <dbReference type="ARBA" id="ARBA00008537"/>
    </source>
</evidence>
<evidence type="ECO:0000256" key="3">
    <source>
        <dbReference type="ARBA" id="ARBA00022448"/>
    </source>
</evidence>
<dbReference type="PANTHER" id="PTHR42718">
    <property type="entry name" value="MAJOR FACILITATOR SUPERFAMILY MULTIDRUG TRANSPORTER MFSC"/>
    <property type="match status" value="1"/>
</dbReference>
<evidence type="ECO:0000256" key="8">
    <source>
        <dbReference type="SAM" id="MobiDB-lite"/>
    </source>
</evidence>
<dbReference type="InterPro" id="IPR036259">
    <property type="entry name" value="MFS_trans_sf"/>
</dbReference>
<dbReference type="InterPro" id="IPR011701">
    <property type="entry name" value="MFS"/>
</dbReference>
<feature type="transmembrane region" description="Helical" evidence="9">
    <location>
        <begin position="83"/>
        <end position="101"/>
    </location>
</feature>
<gene>
    <name evidence="11" type="ORF">MECH1_V1_2891</name>
</gene>
<dbReference type="PANTHER" id="PTHR42718:SF9">
    <property type="entry name" value="MAJOR FACILITATOR SUPERFAMILY MULTIDRUG TRANSPORTER MFSC"/>
    <property type="match status" value="1"/>
</dbReference>
<name>A0ABM9NLZ9_9GAMM</name>
<evidence type="ECO:0000256" key="7">
    <source>
        <dbReference type="ARBA" id="ARBA00023136"/>
    </source>
</evidence>
<keyword evidence="7 9" id="KW-0472">Membrane</keyword>
<feature type="region of interest" description="Disordered" evidence="8">
    <location>
        <begin position="531"/>
        <end position="552"/>
    </location>
</feature>
<feature type="transmembrane region" description="Helical" evidence="9">
    <location>
        <begin position="39"/>
        <end position="63"/>
    </location>
</feature>
<evidence type="ECO:0000256" key="4">
    <source>
        <dbReference type="ARBA" id="ARBA00022475"/>
    </source>
</evidence>
<dbReference type="InterPro" id="IPR004638">
    <property type="entry name" value="EmrB-like"/>
</dbReference>
<dbReference type="PROSITE" id="PS50850">
    <property type="entry name" value="MFS"/>
    <property type="match status" value="1"/>
</dbReference>
<keyword evidence="6 9" id="KW-1133">Transmembrane helix</keyword>
<dbReference type="InterPro" id="IPR020846">
    <property type="entry name" value="MFS_dom"/>
</dbReference>
<dbReference type="SUPFAM" id="SSF103473">
    <property type="entry name" value="MFS general substrate transporter"/>
    <property type="match status" value="1"/>
</dbReference>
<feature type="transmembrane region" description="Helical" evidence="9">
    <location>
        <begin position="108"/>
        <end position="127"/>
    </location>
</feature>
<keyword evidence="4" id="KW-1003">Cell membrane</keyword>